<evidence type="ECO:0000256" key="2">
    <source>
        <dbReference type="ARBA" id="ARBA00022837"/>
    </source>
</evidence>
<dbReference type="GO" id="GO:0005509">
    <property type="term" value="F:calcium ion binding"/>
    <property type="evidence" value="ECO:0007669"/>
    <property type="project" value="InterPro"/>
</dbReference>
<dbReference type="PROSITE" id="PS50222">
    <property type="entry name" value="EF_HAND_2"/>
    <property type="match status" value="2"/>
</dbReference>
<dbReference type="FunFam" id="1.10.238.10:FF:000001">
    <property type="entry name" value="Calmodulin 1"/>
    <property type="match status" value="1"/>
</dbReference>
<feature type="domain" description="EF-hand" evidence="3">
    <location>
        <begin position="94"/>
        <end position="129"/>
    </location>
</feature>
<dbReference type="InterPro" id="IPR050230">
    <property type="entry name" value="CALM/Myosin/TropC-like"/>
</dbReference>
<dbReference type="AlphaFoldDB" id="A0A5K3EZI5"/>
<keyword evidence="2" id="KW-0106">Calcium</keyword>
<accession>A0A5K3EZI5</accession>
<dbReference type="PANTHER" id="PTHR23048">
    <property type="entry name" value="MYOSIN LIGHT CHAIN 1, 3"/>
    <property type="match status" value="1"/>
</dbReference>
<dbReference type="GO" id="GO:0016460">
    <property type="term" value="C:myosin II complex"/>
    <property type="evidence" value="ECO:0007669"/>
    <property type="project" value="TreeGrafter"/>
</dbReference>
<evidence type="ECO:0000256" key="1">
    <source>
        <dbReference type="ARBA" id="ARBA00022737"/>
    </source>
</evidence>
<dbReference type="InterPro" id="IPR002048">
    <property type="entry name" value="EF_hand_dom"/>
</dbReference>
<dbReference type="Gene3D" id="1.10.238.10">
    <property type="entry name" value="EF-hand"/>
    <property type="match status" value="2"/>
</dbReference>
<feature type="domain" description="EF-hand" evidence="3">
    <location>
        <begin position="21"/>
        <end position="56"/>
    </location>
</feature>
<protein>
    <submittedName>
        <fullName evidence="4">EF-hand domain-containing protein</fullName>
    </submittedName>
</protein>
<evidence type="ECO:0000313" key="4">
    <source>
        <dbReference type="WBParaSite" id="MCU_003733-RA"/>
    </source>
</evidence>
<proteinExistence type="predicted"/>
<dbReference type="WBParaSite" id="MCU_003733-RA">
    <property type="protein sequence ID" value="MCU_003733-RA"/>
    <property type="gene ID" value="MCU_003733"/>
</dbReference>
<dbReference type="InterPro" id="IPR011992">
    <property type="entry name" value="EF-hand-dom_pair"/>
</dbReference>
<evidence type="ECO:0000259" key="3">
    <source>
        <dbReference type="PROSITE" id="PS50222"/>
    </source>
</evidence>
<dbReference type="Pfam" id="PF13499">
    <property type="entry name" value="EF-hand_7"/>
    <property type="match status" value="1"/>
</dbReference>
<dbReference type="PANTHER" id="PTHR23048:SF59">
    <property type="entry name" value="EF-HAND SUPERFAMILY PROTEIN"/>
    <property type="match status" value="1"/>
</dbReference>
<reference evidence="4" key="1">
    <citation type="submission" date="2019-11" db="UniProtKB">
        <authorList>
            <consortium name="WormBaseParasite"/>
        </authorList>
    </citation>
    <scope>IDENTIFICATION</scope>
</reference>
<keyword evidence="1" id="KW-0677">Repeat</keyword>
<sequence length="138" mass="15463">MEDVLGRSLSKKELKLELTVKQKDELKCAFDLLDESGVGTIDITDIGIALRALGLVSRPSDLSKIIRRYDPKNLGVLDFSGFLSVMTETMLSKYSDEEIKKAFQLYSLSDRGYLEIGDVKRVAQQLGEEISEEELQVS</sequence>
<name>A0A5K3EZI5_MESCO</name>
<organism evidence="4">
    <name type="scientific">Mesocestoides corti</name>
    <name type="common">Flatworm</name>
    <dbReference type="NCBI Taxonomy" id="53468"/>
    <lineage>
        <taxon>Eukaryota</taxon>
        <taxon>Metazoa</taxon>
        <taxon>Spiralia</taxon>
        <taxon>Lophotrochozoa</taxon>
        <taxon>Platyhelminthes</taxon>
        <taxon>Cestoda</taxon>
        <taxon>Eucestoda</taxon>
        <taxon>Cyclophyllidea</taxon>
        <taxon>Mesocestoididae</taxon>
        <taxon>Mesocestoides</taxon>
    </lineage>
</organism>
<dbReference type="SUPFAM" id="SSF47473">
    <property type="entry name" value="EF-hand"/>
    <property type="match status" value="1"/>
</dbReference>